<comment type="caution">
    <text evidence="1">The sequence shown here is derived from an EMBL/GenBank/DDBJ whole genome shotgun (WGS) entry which is preliminary data.</text>
</comment>
<evidence type="ECO:0000313" key="2">
    <source>
        <dbReference type="Proteomes" id="UP001196870"/>
    </source>
</evidence>
<sequence>MLRNAWALADTIGDLRAPDGRPLEVVIGFRRDGAYDWPAFEARARQASYRLSIRKLDWSFKPPAILNVMAARELIPEGLVTYGWMPRDGLHDFLDCEGWIVFGTSLEGYVAPLRPRIIYCADHISRYVPEAERFRTPEHKKLTDETFLGWRHARCVFATTPRTISDTVSYAGVVSRNVKLVPTLIDPVRDTPVPQMRPPGDRILWVTNPARHKNHLKALEALRLYWQEFDGRLDVLICGPSTDQLRPASASDHPFAEALRNRPRLIERIAFAGEADDAAFLDLIADSAFVWHNVIMDNGTFTAFDAARAGRHFVSSDYPSMRYLADRYGIDGIWFPATDARAAAAALREAERRLRAGEAPRHVLVADDPQERVRAYQGLLDTLLAP</sequence>
<dbReference type="Gene3D" id="3.40.50.2000">
    <property type="entry name" value="Glycogen Phosphorylase B"/>
    <property type="match status" value="1"/>
</dbReference>
<protein>
    <submittedName>
        <fullName evidence="1">Glycosyltransferase family 4 protein</fullName>
    </submittedName>
</protein>
<proteinExistence type="predicted"/>
<organism evidence="1 2">
    <name type="scientific">Plastoroseomonas hellenica</name>
    <dbReference type="NCBI Taxonomy" id="2687306"/>
    <lineage>
        <taxon>Bacteria</taxon>
        <taxon>Pseudomonadati</taxon>
        <taxon>Pseudomonadota</taxon>
        <taxon>Alphaproteobacteria</taxon>
        <taxon>Acetobacterales</taxon>
        <taxon>Acetobacteraceae</taxon>
        <taxon>Plastoroseomonas</taxon>
    </lineage>
</organism>
<evidence type="ECO:0000313" key="1">
    <source>
        <dbReference type="EMBL" id="MBR0666563.1"/>
    </source>
</evidence>
<dbReference type="EMBL" id="JAAGBB010000024">
    <property type="protein sequence ID" value="MBR0666563.1"/>
    <property type="molecule type" value="Genomic_DNA"/>
</dbReference>
<accession>A0ABS5F276</accession>
<dbReference type="Proteomes" id="UP001196870">
    <property type="component" value="Unassembled WGS sequence"/>
</dbReference>
<dbReference type="SUPFAM" id="SSF53756">
    <property type="entry name" value="UDP-Glycosyltransferase/glycogen phosphorylase"/>
    <property type="match status" value="1"/>
</dbReference>
<name>A0ABS5F276_9PROT</name>
<keyword evidence="2" id="KW-1185">Reference proteome</keyword>
<dbReference type="RefSeq" id="WP_211854261.1">
    <property type="nucleotide sequence ID" value="NZ_JAAGBB010000024.1"/>
</dbReference>
<reference evidence="2" key="1">
    <citation type="journal article" date="2021" name="Syst. Appl. Microbiol.">
        <title>Roseomonas hellenica sp. nov., isolated from roots of wild-growing Alkanna tinctoria.</title>
        <authorList>
            <person name="Rat A."/>
            <person name="Naranjo H.D."/>
            <person name="Lebbe L."/>
            <person name="Cnockaert M."/>
            <person name="Krigas N."/>
            <person name="Grigoriadou K."/>
            <person name="Maloupa E."/>
            <person name="Willems A."/>
        </authorList>
    </citation>
    <scope>NUCLEOTIDE SEQUENCE [LARGE SCALE GENOMIC DNA]</scope>
    <source>
        <strain evidence="2">LMG 31523</strain>
    </source>
</reference>
<gene>
    <name evidence="1" type="ORF">GXW71_19550</name>
</gene>